<dbReference type="EMBL" id="CP093348">
    <property type="protein sequence ID" value="WOH04753.1"/>
    <property type="molecule type" value="Genomic_DNA"/>
</dbReference>
<keyword evidence="15" id="KW-1185">Reference proteome</keyword>
<feature type="chain" id="PRO_5007830718" description="Disease resistance R13L4/SHOC-2-like LRR domain-containing protein" evidence="11">
    <location>
        <begin position="23"/>
        <end position="239"/>
    </location>
</feature>
<evidence type="ECO:0000256" key="8">
    <source>
        <dbReference type="ARBA" id="ARBA00023136"/>
    </source>
</evidence>
<keyword evidence="7" id="KW-1133">Transmembrane helix</keyword>
<keyword evidence="8" id="KW-0472">Membrane</keyword>
<comment type="subcellular location">
    <subcellularLocation>
        <location evidence="1">Cell membrane</location>
        <topology evidence="1">Single-pass type I membrane protein</topology>
    </subcellularLocation>
</comment>
<evidence type="ECO:0000256" key="2">
    <source>
        <dbReference type="ARBA" id="ARBA00022475"/>
    </source>
</evidence>
<dbReference type="InterPro" id="IPR050994">
    <property type="entry name" value="At_inactive_RLKs"/>
</dbReference>
<reference evidence="13" key="1">
    <citation type="journal article" date="2016" name="Nat. Genet.">
        <title>A high-quality carrot genome assembly provides new insights into carotenoid accumulation and asterid genome evolution.</title>
        <authorList>
            <person name="Iorizzo M."/>
            <person name="Ellison S."/>
            <person name="Senalik D."/>
            <person name="Zeng P."/>
            <person name="Satapoomin P."/>
            <person name="Huang J."/>
            <person name="Bowman M."/>
            <person name="Iovene M."/>
            <person name="Sanseverino W."/>
            <person name="Cavagnaro P."/>
            <person name="Yildiz M."/>
            <person name="Macko-Podgorni A."/>
            <person name="Moranska E."/>
            <person name="Grzebelus E."/>
            <person name="Grzebelus D."/>
            <person name="Ashrafi H."/>
            <person name="Zheng Z."/>
            <person name="Cheng S."/>
            <person name="Spooner D."/>
            <person name="Van Deynze A."/>
            <person name="Simon P."/>
        </authorList>
    </citation>
    <scope>NUCLEOTIDE SEQUENCE [LARGE SCALE GENOMIC DNA]</scope>
    <source>
        <tissue evidence="13">Leaf</tissue>
    </source>
</reference>
<gene>
    <name evidence="13" type="ORF">DCAR_022005</name>
    <name evidence="14" type="ORF">DCAR_0624165</name>
</gene>
<dbReference type="AlphaFoldDB" id="A0A161ZUX7"/>
<dbReference type="STRING" id="79200.A0A161ZUX7"/>
<evidence type="ECO:0000256" key="3">
    <source>
        <dbReference type="ARBA" id="ARBA00022614"/>
    </source>
</evidence>
<reference evidence="14" key="2">
    <citation type="submission" date="2022-03" db="EMBL/GenBank/DDBJ databases">
        <title>Draft title - Genomic analysis of global carrot germplasm unveils the trajectory of domestication and the origin of high carotenoid orange carrot.</title>
        <authorList>
            <person name="Iorizzo M."/>
            <person name="Ellison S."/>
            <person name="Senalik D."/>
            <person name="Macko-Podgorni A."/>
            <person name="Grzebelus D."/>
            <person name="Bostan H."/>
            <person name="Rolling W."/>
            <person name="Curaba J."/>
            <person name="Simon P."/>
        </authorList>
    </citation>
    <scope>NUCLEOTIDE SEQUENCE</scope>
    <source>
        <tissue evidence="14">Leaf</tissue>
    </source>
</reference>
<evidence type="ECO:0000256" key="10">
    <source>
        <dbReference type="ARBA" id="ARBA00023180"/>
    </source>
</evidence>
<dbReference type="InterPro" id="IPR032675">
    <property type="entry name" value="LRR_dom_sf"/>
</dbReference>
<dbReference type="Gene3D" id="3.80.10.10">
    <property type="entry name" value="Ribonuclease Inhibitor"/>
    <property type="match status" value="2"/>
</dbReference>
<dbReference type="GO" id="GO:0051606">
    <property type="term" value="P:detection of stimulus"/>
    <property type="evidence" value="ECO:0007669"/>
    <property type="project" value="UniProtKB-ARBA"/>
</dbReference>
<sequence>MANSCTWNTCLHLLLIVSFAAAESSCYSSSSFETRKTETDALVSTGWWNPVPSFCTSCNFIGVECNKAGRVITINLGDRYYVGNDLGMLNISSFPYLQKLDLSSNRLTGSIPYQVAMHSKLKYLNLSNNYLTGKLDFTSFPHLQTLDLSSNGLTGSIPHQIGMLSKLKYLSVSNNDITGNLPSSLGNLTQLQMLDVSQNKLTGTIPLELGNLSHLDSLDLSFNLFDGSLDLQLANLTQL</sequence>
<organism evidence="13">
    <name type="scientific">Daucus carota subsp. sativus</name>
    <name type="common">Carrot</name>
    <dbReference type="NCBI Taxonomy" id="79200"/>
    <lineage>
        <taxon>Eukaryota</taxon>
        <taxon>Viridiplantae</taxon>
        <taxon>Streptophyta</taxon>
        <taxon>Embryophyta</taxon>
        <taxon>Tracheophyta</taxon>
        <taxon>Spermatophyta</taxon>
        <taxon>Magnoliopsida</taxon>
        <taxon>eudicotyledons</taxon>
        <taxon>Gunneridae</taxon>
        <taxon>Pentapetalae</taxon>
        <taxon>asterids</taxon>
        <taxon>campanulids</taxon>
        <taxon>Apiales</taxon>
        <taxon>Apiaceae</taxon>
        <taxon>Apioideae</taxon>
        <taxon>Scandiceae</taxon>
        <taxon>Daucinae</taxon>
        <taxon>Daucus</taxon>
        <taxon>Daucus sect. Daucus</taxon>
    </lineage>
</organism>
<protein>
    <recommendedName>
        <fullName evidence="12">Disease resistance R13L4/SHOC-2-like LRR domain-containing protein</fullName>
    </recommendedName>
</protein>
<dbReference type="FunFam" id="3.80.10.10:FF:000470">
    <property type="entry name" value="LRR receptor-like serine/threonine-protein kinase RPK2"/>
    <property type="match status" value="1"/>
</dbReference>
<keyword evidence="2" id="KW-1003">Cell membrane</keyword>
<evidence type="ECO:0000259" key="12">
    <source>
        <dbReference type="Pfam" id="PF23598"/>
    </source>
</evidence>
<dbReference type="Pfam" id="PF23598">
    <property type="entry name" value="LRR_14"/>
    <property type="match status" value="1"/>
</dbReference>
<keyword evidence="5 11" id="KW-0732">Signal</keyword>
<dbReference type="FunFam" id="3.80.10.10:FF:000383">
    <property type="entry name" value="Leucine-rich repeat receptor protein kinase EMS1"/>
    <property type="match status" value="1"/>
</dbReference>
<dbReference type="OrthoDB" id="2105857at2759"/>
<dbReference type="Gramene" id="KZM90630">
    <property type="protein sequence ID" value="KZM90630"/>
    <property type="gene ID" value="DCAR_022005"/>
</dbReference>
<evidence type="ECO:0000256" key="11">
    <source>
        <dbReference type="SAM" id="SignalP"/>
    </source>
</evidence>
<proteinExistence type="predicted"/>
<evidence type="ECO:0000256" key="6">
    <source>
        <dbReference type="ARBA" id="ARBA00022737"/>
    </source>
</evidence>
<dbReference type="OMA" id="INFTTHI"/>
<feature type="domain" description="Disease resistance R13L4/SHOC-2-like LRR" evidence="12">
    <location>
        <begin position="88"/>
        <end position="229"/>
    </location>
</feature>
<keyword evidence="10" id="KW-0325">Glycoprotein</keyword>
<evidence type="ECO:0000313" key="13">
    <source>
        <dbReference type="EMBL" id="KZM90630.1"/>
    </source>
</evidence>
<keyword evidence="4" id="KW-0812">Transmembrane</keyword>
<feature type="signal peptide" evidence="11">
    <location>
        <begin position="1"/>
        <end position="22"/>
    </location>
</feature>
<dbReference type="PANTHER" id="PTHR48010:SF58">
    <property type="entry name" value="RECEPTOR PROTEIN KINASE-LIKE PROTEIN ZAR1"/>
    <property type="match status" value="1"/>
</dbReference>
<dbReference type="SUPFAM" id="SSF52058">
    <property type="entry name" value="L domain-like"/>
    <property type="match status" value="1"/>
</dbReference>
<name>A0A161ZUX7_DAUCS</name>
<keyword evidence="9" id="KW-0675">Receptor</keyword>
<evidence type="ECO:0000256" key="4">
    <source>
        <dbReference type="ARBA" id="ARBA00022692"/>
    </source>
</evidence>
<evidence type="ECO:0000313" key="15">
    <source>
        <dbReference type="Proteomes" id="UP000077755"/>
    </source>
</evidence>
<dbReference type="PANTHER" id="PTHR48010">
    <property type="entry name" value="OS05G0588300 PROTEIN"/>
    <property type="match status" value="1"/>
</dbReference>
<dbReference type="EMBL" id="LNRQ01000006">
    <property type="protein sequence ID" value="KZM90630.1"/>
    <property type="molecule type" value="Genomic_DNA"/>
</dbReference>
<dbReference type="GO" id="GO:0005886">
    <property type="term" value="C:plasma membrane"/>
    <property type="evidence" value="ECO:0007669"/>
    <property type="project" value="UniProtKB-SubCell"/>
</dbReference>
<evidence type="ECO:0000256" key="9">
    <source>
        <dbReference type="ARBA" id="ARBA00023170"/>
    </source>
</evidence>
<evidence type="ECO:0000256" key="5">
    <source>
        <dbReference type="ARBA" id="ARBA00022729"/>
    </source>
</evidence>
<keyword evidence="3" id="KW-0433">Leucine-rich repeat</keyword>
<evidence type="ECO:0000256" key="1">
    <source>
        <dbReference type="ARBA" id="ARBA00004251"/>
    </source>
</evidence>
<keyword evidence="6" id="KW-0677">Repeat</keyword>
<accession>A0A161ZUX7</accession>
<evidence type="ECO:0000256" key="7">
    <source>
        <dbReference type="ARBA" id="ARBA00022989"/>
    </source>
</evidence>
<dbReference type="InterPro" id="IPR055414">
    <property type="entry name" value="LRR_R13L4/SHOC2-like"/>
</dbReference>
<dbReference type="Proteomes" id="UP000077755">
    <property type="component" value="Chromosome 6"/>
</dbReference>
<evidence type="ECO:0000313" key="14">
    <source>
        <dbReference type="EMBL" id="WOH04753.1"/>
    </source>
</evidence>
<dbReference type="PRINTS" id="PR00019">
    <property type="entry name" value="LEURICHRPT"/>
</dbReference>